<keyword evidence="4" id="KW-1185">Reference proteome</keyword>
<sequence length="239" mass="27072">MSRGILTELGVLSLIVTFVALKGLTVVRGGDVVHGRQPRLVTKQHCTLAENCQLAAQDLDAVLGGDAFHLDSFDHLCSVLGRSLPCFRDGFTRCPEQIQLLYSWYSAYRIAESLERLLCQKEEKPRMAAMKYVDCHNEQEWMTCQNSTKTNKTDNVVKDQCLHLVRRDDCYRPYIYQYCSADAIVHYENIHDIYFASMSCSTGEGSIGKGWLIMLISGLVLTAALLAIIMIYCRMRRKS</sequence>
<evidence type="ECO:0000313" key="4">
    <source>
        <dbReference type="Proteomes" id="UP000192578"/>
    </source>
</evidence>
<keyword evidence="1" id="KW-1133">Transmembrane helix</keyword>
<accession>A0A9X6NCW7</accession>
<feature type="signal peptide" evidence="2">
    <location>
        <begin position="1"/>
        <end position="29"/>
    </location>
</feature>
<evidence type="ECO:0000256" key="2">
    <source>
        <dbReference type="SAM" id="SignalP"/>
    </source>
</evidence>
<organism evidence="3 4">
    <name type="scientific">Hypsibius exemplaris</name>
    <name type="common">Freshwater tardigrade</name>
    <dbReference type="NCBI Taxonomy" id="2072580"/>
    <lineage>
        <taxon>Eukaryota</taxon>
        <taxon>Metazoa</taxon>
        <taxon>Ecdysozoa</taxon>
        <taxon>Tardigrada</taxon>
        <taxon>Eutardigrada</taxon>
        <taxon>Parachela</taxon>
        <taxon>Hypsibioidea</taxon>
        <taxon>Hypsibiidae</taxon>
        <taxon>Hypsibius</taxon>
    </lineage>
</organism>
<comment type="caution">
    <text evidence="3">The sequence shown here is derived from an EMBL/GenBank/DDBJ whole genome shotgun (WGS) entry which is preliminary data.</text>
</comment>
<dbReference type="EMBL" id="MTYJ01000188">
    <property type="protein sequence ID" value="OWA50318.1"/>
    <property type="molecule type" value="Genomic_DNA"/>
</dbReference>
<name>A0A9X6NCW7_HYPEX</name>
<gene>
    <name evidence="3" type="ORF">BV898_14838</name>
</gene>
<keyword evidence="1" id="KW-0812">Transmembrane</keyword>
<evidence type="ECO:0000313" key="3">
    <source>
        <dbReference type="EMBL" id="OWA50318.1"/>
    </source>
</evidence>
<evidence type="ECO:0000256" key="1">
    <source>
        <dbReference type="SAM" id="Phobius"/>
    </source>
</evidence>
<feature type="transmembrane region" description="Helical" evidence="1">
    <location>
        <begin position="210"/>
        <end position="233"/>
    </location>
</feature>
<proteinExistence type="predicted"/>
<reference evidence="4" key="1">
    <citation type="submission" date="2017-01" db="EMBL/GenBank/DDBJ databases">
        <title>Comparative genomics of anhydrobiosis in the tardigrade Hypsibius dujardini.</title>
        <authorList>
            <person name="Yoshida Y."/>
            <person name="Koutsovoulos G."/>
            <person name="Laetsch D."/>
            <person name="Stevens L."/>
            <person name="Kumar S."/>
            <person name="Horikawa D."/>
            <person name="Ishino K."/>
            <person name="Komine S."/>
            <person name="Tomita M."/>
            <person name="Blaxter M."/>
            <person name="Arakawa K."/>
        </authorList>
    </citation>
    <scope>NUCLEOTIDE SEQUENCE [LARGE SCALE GENOMIC DNA]</scope>
    <source>
        <strain evidence="4">Z151</strain>
    </source>
</reference>
<dbReference type="AlphaFoldDB" id="A0A9X6NCW7"/>
<keyword evidence="1" id="KW-0472">Membrane</keyword>
<dbReference type="Proteomes" id="UP000192578">
    <property type="component" value="Unassembled WGS sequence"/>
</dbReference>
<feature type="chain" id="PRO_5040905681" evidence="2">
    <location>
        <begin position="30"/>
        <end position="239"/>
    </location>
</feature>
<keyword evidence="2" id="KW-0732">Signal</keyword>
<protein>
    <submittedName>
        <fullName evidence="3">Uncharacterized protein</fullName>
    </submittedName>
</protein>